<accession>A0A2Z7DCR6</accession>
<keyword evidence="3" id="KW-1185">Reference proteome</keyword>
<dbReference type="AlphaFoldDB" id="A0A2Z7DCR6"/>
<reference evidence="2 3" key="1">
    <citation type="journal article" date="2015" name="Proc. Natl. Acad. Sci. U.S.A.">
        <title>The resurrection genome of Boea hygrometrica: A blueprint for survival of dehydration.</title>
        <authorList>
            <person name="Xiao L."/>
            <person name="Yang G."/>
            <person name="Zhang L."/>
            <person name="Yang X."/>
            <person name="Zhao S."/>
            <person name="Ji Z."/>
            <person name="Zhou Q."/>
            <person name="Hu M."/>
            <person name="Wang Y."/>
            <person name="Chen M."/>
            <person name="Xu Y."/>
            <person name="Jin H."/>
            <person name="Xiao X."/>
            <person name="Hu G."/>
            <person name="Bao F."/>
            <person name="Hu Y."/>
            <person name="Wan P."/>
            <person name="Li L."/>
            <person name="Deng X."/>
            <person name="Kuang T."/>
            <person name="Xiang C."/>
            <person name="Zhu J.K."/>
            <person name="Oliver M.J."/>
            <person name="He Y."/>
        </authorList>
    </citation>
    <scope>NUCLEOTIDE SEQUENCE [LARGE SCALE GENOMIC DNA]</scope>
    <source>
        <strain evidence="3">cv. XS01</strain>
    </source>
</reference>
<protein>
    <submittedName>
        <fullName evidence="2">Uncharacterized protein</fullName>
    </submittedName>
</protein>
<proteinExistence type="predicted"/>
<feature type="compositionally biased region" description="Low complexity" evidence="1">
    <location>
        <begin position="1"/>
        <end position="14"/>
    </location>
</feature>
<sequence>MRGLAAPIAAPPAASVRPSGRTGCAPPRNDCAWPLAMAGHHARPAGMESCALLRPRWAAARGGGRPVVLKKKFCCFDFKNRDLMQYGTTVLKDPSHSSDTTVGEQRVFSLITLLATRAWLQPELQERRLFTVGGGRFVNQVGRSMSGEARGGGGEALEEKGAAMSSTLGLFMEVRISTSYISPSSTSEGSTRRFDLTTACTDPIPQPAAVRTPRLHKCTTAAAV</sequence>
<dbReference type="EMBL" id="KQ987296">
    <property type="protein sequence ID" value="KZV57430.1"/>
    <property type="molecule type" value="Genomic_DNA"/>
</dbReference>
<dbReference type="Proteomes" id="UP000250235">
    <property type="component" value="Unassembled WGS sequence"/>
</dbReference>
<gene>
    <name evidence="2" type="ORF">F511_04867</name>
</gene>
<organism evidence="2 3">
    <name type="scientific">Dorcoceras hygrometricum</name>
    <dbReference type="NCBI Taxonomy" id="472368"/>
    <lineage>
        <taxon>Eukaryota</taxon>
        <taxon>Viridiplantae</taxon>
        <taxon>Streptophyta</taxon>
        <taxon>Embryophyta</taxon>
        <taxon>Tracheophyta</taxon>
        <taxon>Spermatophyta</taxon>
        <taxon>Magnoliopsida</taxon>
        <taxon>eudicotyledons</taxon>
        <taxon>Gunneridae</taxon>
        <taxon>Pentapetalae</taxon>
        <taxon>asterids</taxon>
        <taxon>lamiids</taxon>
        <taxon>Lamiales</taxon>
        <taxon>Gesneriaceae</taxon>
        <taxon>Didymocarpoideae</taxon>
        <taxon>Trichosporeae</taxon>
        <taxon>Loxocarpinae</taxon>
        <taxon>Dorcoceras</taxon>
    </lineage>
</organism>
<feature type="region of interest" description="Disordered" evidence="1">
    <location>
        <begin position="1"/>
        <end position="22"/>
    </location>
</feature>
<evidence type="ECO:0000256" key="1">
    <source>
        <dbReference type="SAM" id="MobiDB-lite"/>
    </source>
</evidence>
<evidence type="ECO:0000313" key="2">
    <source>
        <dbReference type="EMBL" id="KZV57430.1"/>
    </source>
</evidence>
<evidence type="ECO:0000313" key="3">
    <source>
        <dbReference type="Proteomes" id="UP000250235"/>
    </source>
</evidence>
<name>A0A2Z7DCR6_9LAMI</name>